<dbReference type="PANTHER" id="PTHR15071">
    <property type="entry name" value="MANNOSE-6-PHOSPHATE RECEPTOR FAMILY MEMBER"/>
    <property type="match status" value="1"/>
</dbReference>
<dbReference type="Gene3D" id="2.70.130.10">
    <property type="entry name" value="Mannose-6-phosphate receptor binding domain"/>
    <property type="match status" value="1"/>
</dbReference>
<feature type="domain" description="MRH" evidence="10">
    <location>
        <begin position="70"/>
        <end position="213"/>
    </location>
</feature>
<dbReference type="PROSITE" id="PS51914">
    <property type="entry name" value="MRH"/>
    <property type="match status" value="1"/>
</dbReference>
<dbReference type="SMART" id="SM01404">
    <property type="entry name" value="CIMR"/>
    <property type="match status" value="1"/>
</dbReference>
<keyword evidence="4" id="KW-0732">Signal</keyword>
<reference evidence="11 12" key="1">
    <citation type="journal article" date="2016" name="Mol. Biol. Evol.">
        <title>Comparative Genomics of Early-Diverging Mushroom-Forming Fungi Provides Insights into the Origins of Lignocellulose Decay Capabilities.</title>
        <authorList>
            <person name="Nagy L.G."/>
            <person name="Riley R."/>
            <person name="Tritt A."/>
            <person name="Adam C."/>
            <person name="Daum C."/>
            <person name="Floudas D."/>
            <person name="Sun H."/>
            <person name="Yadav J.S."/>
            <person name="Pangilinan J."/>
            <person name="Larsson K.H."/>
            <person name="Matsuura K."/>
            <person name="Barry K."/>
            <person name="Labutti K."/>
            <person name="Kuo R."/>
            <person name="Ohm R.A."/>
            <person name="Bhattacharya S.S."/>
            <person name="Shirouzu T."/>
            <person name="Yoshinaga Y."/>
            <person name="Martin F.M."/>
            <person name="Grigoriev I.V."/>
            <person name="Hibbett D.S."/>
        </authorList>
    </citation>
    <scope>NUCLEOTIDE SEQUENCE [LARGE SCALE GENOMIC DNA]</scope>
    <source>
        <strain evidence="11 12">CBS 109695</strain>
    </source>
</reference>
<keyword evidence="2" id="KW-0813">Transport</keyword>
<comment type="subcellular location">
    <subcellularLocation>
        <location evidence="1">Endomembrane system</location>
    </subcellularLocation>
</comment>
<evidence type="ECO:0000256" key="4">
    <source>
        <dbReference type="ARBA" id="ARBA00022729"/>
    </source>
</evidence>
<dbReference type="InterPro" id="IPR044865">
    <property type="entry name" value="MRH_dom"/>
</dbReference>
<evidence type="ECO:0000256" key="7">
    <source>
        <dbReference type="ARBA" id="ARBA00023157"/>
    </source>
</evidence>
<dbReference type="OrthoDB" id="4504960at2759"/>
<evidence type="ECO:0000259" key="10">
    <source>
        <dbReference type="PROSITE" id="PS51914"/>
    </source>
</evidence>
<feature type="transmembrane region" description="Helical" evidence="9">
    <location>
        <begin position="217"/>
        <end position="238"/>
    </location>
</feature>
<dbReference type="GO" id="GO:0000139">
    <property type="term" value="C:Golgi membrane"/>
    <property type="evidence" value="ECO:0007669"/>
    <property type="project" value="UniProtKB-SubCell"/>
</dbReference>
<dbReference type="GO" id="GO:0038023">
    <property type="term" value="F:signaling receptor activity"/>
    <property type="evidence" value="ECO:0007669"/>
    <property type="project" value="InterPro"/>
</dbReference>
<keyword evidence="11" id="KW-0675">Receptor</keyword>
<keyword evidence="3 9" id="KW-0812">Transmembrane</keyword>
<dbReference type="Proteomes" id="UP000076532">
    <property type="component" value="Unassembled WGS sequence"/>
</dbReference>
<keyword evidence="5 9" id="KW-1133">Transmembrane helix</keyword>
<name>A0A166ML37_9AGAM</name>
<dbReference type="GO" id="GO:0010008">
    <property type="term" value="C:endosome membrane"/>
    <property type="evidence" value="ECO:0007669"/>
    <property type="project" value="UniProtKB-SubCell"/>
</dbReference>
<sequence length="334" mass="35709">MTRSLLGRLGVGKISRGIVRGICTNPNNCRNGFVDNLLTPHSLQKMSPRLCILSLICLLGALGFATASEKACTIHDGDNFFDLRSLSASKDYGFTTEGGRDVVLNVCRGVAQEVWNIDDADTVGAFIRQDHGDFSLGQPNTTLSIKGGHPLLYMGGGSKCPNSDMRATTAIQFICDASVFAVGTPELIAQVPEDDANACAFFLEWRTHVACPGRESGFLGVLVVIFVIMLVLSMLYLMPGTLPLPSALSRAFSAVGDFFSSLRARLFPSRTGLNPSSHHWDAGVGGSRFGSGARGEDEEEAMLAEEEEQEAVNPWSAEEPHAPAGIDSAGVIRL</sequence>
<evidence type="ECO:0000256" key="8">
    <source>
        <dbReference type="SAM" id="MobiDB-lite"/>
    </source>
</evidence>
<organism evidence="11 12">
    <name type="scientific">Athelia psychrophila</name>
    <dbReference type="NCBI Taxonomy" id="1759441"/>
    <lineage>
        <taxon>Eukaryota</taxon>
        <taxon>Fungi</taxon>
        <taxon>Dikarya</taxon>
        <taxon>Basidiomycota</taxon>
        <taxon>Agaricomycotina</taxon>
        <taxon>Agaricomycetes</taxon>
        <taxon>Agaricomycetidae</taxon>
        <taxon>Atheliales</taxon>
        <taxon>Atheliaceae</taxon>
        <taxon>Athelia</taxon>
    </lineage>
</organism>
<evidence type="ECO:0000313" key="12">
    <source>
        <dbReference type="Proteomes" id="UP000076532"/>
    </source>
</evidence>
<accession>A0A166ML37</accession>
<dbReference type="AlphaFoldDB" id="A0A166ML37"/>
<evidence type="ECO:0000256" key="3">
    <source>
        <dbReference type="ARBA" id="ARBA00022692"/>
    </source>
</evidence>
<evidence type="ECO:0000256" key="5">
    <source>
        <dbReference type="ARBA" id="ARBA00022989"/>
    </source>
</evidence>
<evidence type="ECO:0000256" key="6">
    <source>
        <dbReference type="ARBA" id="ARBA00023136"/>
    </source>
</evidence>
<dbReference type="EMBL" id="KV417528">
    <property type="protein sequence ID" value="KZP24108.1"/>
    <property type="molecule type" value="Genomic_DNA"/>
</dbReference>
<evidence type="ECO:0000313" key="11">
    <source>
        <dbReference type="EMBL" id="KZP24108.1"/>
    </source>
</evidence>
<proteinExistence type="predicted"/>
<dbReference type="GO" id="GO:0005537">
    <property type="term" value="F:D-mannose binding"/>
    <property type="evidence" value="ECO:0007669"/>
    <property type="project" value="InterPro"/>
</dbReference>
<dbReference type="SUPFAM" id="SSF50911">
    <property type="entry name" value="Mannose 6-phosphate receptor domain"/>
    <property type="match status" value="1"/>
</dbReference>
<dbReference type="Pfam" id="PF00878">
    <property type="entry name" value="CIMR"/>
    <property type="match status" value="1"/>
</dbReference>
<keyword evidence="12" id="KW-1185">Reference proteome</keyword>
<gene>
    <name evidence="11" type="ORF">FIBSPDRAFT_429794</name>
</gene>
<evidence type="ECO:0000256" key="9">
    <source>
        <dbReference type="SAM" id="Phobius"/>
    </source>
</evidence>
<dbReference type="GO" id="GO:0007034">
    <property type="term" value="P:vacuolar transport"/>
    <property type="evidence" value="ECO:0007669"/>
    <property type="project" value="TreeGrafter"/>
</dbReference>
<keyword evidence="7" id="KW-1015">Disulfide bond</keyword>
<feature type="compositionally biased region" description="Gly residues" evidence="8">
    <location>
        <begin position="284"/>
        <end position="293"/>
    </location>
</feature>
<feature type="compositionally biased region" description="Acidic residues" evidence="8">
    <location>
        <begin position="296"/>
        <end position="310"/>
    </location>
</feature>
<keyword evidence="6 9" id="KW-0472">Membrane</keyword>
<dbReference type="InterPro" id="IPR000479">
    <property type="entry name" value="CIMR_rpt"/>
</dbReference>
<protein>
    <submittedName>
        <fullName evidence="11">Mannose 6-phosphate receptor domain-containing protein</fullName>
    </submittedName>
</protein>
<dbReference type="PANTHER" id="PTHR15071:SF0">
    <property type="entry name" value="MANNOSE 6-PHOSPHATE RECEPTOR-LIKE PROTEIN 1"/>
    <property type="match status" value="1"/>
</dbReference>
<feature type="region of interest" description="Disordered" evidence="8">
    <location>
        <begin position="284"/>
        <end position="334"/>
    </location>
</feature>
<dbReference type="STRING" id="436010.A0A166ML37"/>
<evidence type="ECO:0000256" key="2">
    <source>
        <dbReference type="ARBA" id="ARBA00022448"/>
    </source>
</evidence>
<dbReference type="GO" id="GO:0005770">
    <property type="term" value="C:late endosome"/>
    <property type="evidence" value="ECO:0007669"/>
    <property type="project" value="TreeGrafter"/>
</dbReference>
<evidence type="ECO:0000256" key="1">
    <source>
        <dbReference type="ARBA" id="ARBA00004308"/>
    </source>
</evidence>
<dbReference type="InterPro" id="IPR009011">
    <property type="entry name" value="Man6P_isomerase_rcpt-bd_dom_sf"/>
</dbReference>